<evidence type="ECO:0000256" key="1">
    <source>
        <dbReference type="ARBA" id="ARBA00022729"/>
    </source>
</evidence>
<name>A0A498DA61_9BACI</name>
<dbReference type="Gene3D" id="2.20.230.10">
    <property type="entry name" value="Resuscitation-promoting factor rpfb"/>
    <property type="match status" value="1"/>
</dbReference>
<dbReference type="PANTHER" id="PTHR35788">
    <property type="entry name" value="EXPORTED PROTEIN-RELATED"/>
    <property type="match status" value="1"/>
</dbReference>
<evidence type="ECO:0000256" key="2">
    <source>
        <dbReference type="SAM" id="MobiDB-lite"/>
    </source>
</evidence>
<keyword evidence="5" id="KW-1185">Reference proteome</keyword>
<dbReference type="InterPro" id="IPR007391">
    <property type="entry name" value="Vancomycin_resist_VanW"/>
</dbReference>
<protein>
    <recommendedName>
        <fullName evidence="3">G5 domain-containing protein</fullName>
    </recommendedName>
</protein>
<dbReference type="Pfam" id="PF07501">
    <property type="entry name" value="G5"/>
    <property type="match status" value="1"/>
</dbReference>
<evidence type="ECO:0000259" key="3">
    <source>
        <dbReference type="PROSITE" id="PS51109"/>
    </source>
</evidence>
<dbReference type="PROSITE" id="PS51109">
    <property type="entry name" value="G5"/>
    <property type="match status" value="1"/>
</dbReference>
<dbReference type="SMART" id="SM01208">
    <property type="entry name" value="G5"/>
    <property type="match status" value="1"/>
</dbReference>
<dbReference type="AlphaFoldDB" id="A0A498DA61"/>
<dbReference type="EMBL" id="RCHR01000001">
    <property type="protein sequence ID" value="RLL47861.1"/>
    <property type="molecule type" value="Genomic_DNA"/>
</dbReference>
<dbReference type="Proteomes" id="UP000270219">
    <property type="component" value="Unassembled WGS sequence"/>
</dbReference>
<dbReference type="Pfam" id="PF04294">
    <property type="entry name" value="VanW"/>
    <property type="match status" value="1"/>
</dbReference>
<feature type="region of interest" description="Disordered" evidence="2">
    <location>
        <begin position="474"/>
        <end position="517"/>
    </location>
</feature>
<dbReference type="OrthoDB" id="2691125at2"/>
<gene>
    <name evidence="4" type="ORF">D8M04_00860</name>
</gene>
<dbReference type="InterPro" id="IPR011098">
    <property type="entry name" value="G5_dom"/>
</dbReference>
<feature type="compositionally biased region" description="Basic and acidic residues" evidence="2">
    <location>
        <begin position="502"/>
        <end position="517"/>
    </location>
</feature>
<organism evidence="4 5">
    <name type="scientific">Oceanobacillus piezotolerans</name>
    <dbReference type="NCBI Taxonomy" id="2448030"/>
    <lineage>
        <taxon>Bacteria</taxon>
        <taxon>Bacillati</taxon>
        <taxon>Bacillota</taxon>
        <taxon>Bacilli</taxon>
        <taxon>Bacillales</taxon>
        <taxon>Bacillaceae</taxon>
        <taxon>Oceanobacillus</taxon>
    </lineage>
</organism>
<dbReference type="PANTHER" id="PTHR35788:SF1">
    <property type="entry name" value="EXPORTED PROTEIN"/>
    <property type="match status" value="1"/>
</dbReference>
<dbReference type="RefSeq" id="WP_121520462.1">
    <property type="nucleotide sequence ID" value="NZ_RCHR01000001.1"/>
</dbReference>
<evidence type="ECO:0000313" key="4">
    <source>
        <dbReference type="EMBL" id="RLL47861.1"/>
    </source>
</evidence>
<feature type="domain" description="G5" evidence="3">
    <location>
        <begin position="296"/>
        <end position="377"/>
    </location>
</feature>
<sequence length="517" mass="58825">MSLLKKTIVLIVLTCLIFGLLSSFAVKAAGEISSGSSVGGVLLENLTIEEAKVLLQEKVTEWLTEEVLIAQNEYETLEIHRTAFEFDIDGSLELLEEEMKRTWSSFLLKPKNIQLPFLVEVNESTIKNWPDHIDMEKTMEHARVIASNLKGNLVQIEYKESPATNQEDVAKVSYSLPNISNSVTNHIAQELDGYVIPASDAFSFLDAVELIDGMGNSEEETSFTATALYALVLQTNLEIIERHSQGEIPSYTDAGIEVEVDREEDKDFTIYNPNNQPFTIKAELLENELVMSLQSIPSMSKYSYITENAIEIEPKTIYRYSPDLAYGAEEVLQLGQNGLQIEVYRAEKHKDGSTEREQISRDYYPPIPEIILISTKEEVEQKEIIESEMDSTLHVNDIELNEFLSGIAEEENSDSDTAKDKNIDPEKILLYCMMEENFILSEEQKESTEENTEDEKFPLCDFLLLYMLNNIMEDEQDTNSEEEAELEDSSEEFLENSSLPNKVEKDDSNIEEERMLK</sequence>
<comment type="caution">
    <text evidence="4">The sequence shown here is derived from an EMBL/GenBank/DDBJ whole genome shotgun (WGS) entry which is preliminary data.</text>
</comment>
<proteinExistence type="predicted"/>
<evidence type="ECO:0000313" key="5">
    <source>
        <dbReference type="Proteomes" id="UP000270219"/>
    </source>
</evidence>
<keyword evidence="1" id="KW-0732">Signal</keyword>
<reference evidence="4 5" key="1">
    <citation type="submission" date="2018-10" db="EMBL/GenBank/DDBJ databases">
        <title>Oceanobacillus sp. YLB-02 draft genome.</title>
        <authorList>
            <person name="Yu L."/>
        </authorList>
    </citation>
    <scope>NUCLEOTIDE SEQUENCE [LARGE SCALE GENOMIC DNA]</scope>
    <source>
        <strain evidence="4 5">YLB-02</strain>
    </source>
</reference>
<accession>A0A498DA61</accession>
<feature type="compositionally biased region" description="Acidic residues" evidence="2">
    <location>
        <begin position="474"/>
        <end position="494"/>
    </location>
</feature>
<dbReference type="InterPro" id="IPR052913">
    <property type="entry name" value="Glycopeptide_resist_protein"/>
</dbReference>